<evidence type="ECO:0000259" key="1">
    <source>
        <dbReference type="SMART" id="SM00198"/>
    </source>
</evidence>
<dbReference type="Gene3D" id="3.40.33.10">
    <property type="entry name" value="CAP"/>
    <property type="match status" value="1"/>
</dbReference>
<dbReference type="EMBL" id="JARK01001433">
    <property type="protein sequence ID" value="EYC02833.1"/>
    <property type="molecule type" value="Genomic_DNA"/>
</dbReference>
<dbReference type="PANTHER" id="PTHR10334">
    <property type="entry name" value="CYSTEINE-RICH SECRETORY PROTEIN-RELATED"/>
    <property type="match status" value="1"/>
</dbReference>
<evidence type="ECO:0000313" key="3">
    <source>
        <dbReference type="Proteomes" id="UP000024635"/>
    </source>
</evidence>
<feature type="domain" description="SCP" evidence="1">
    <location>
        <begin position="22"/>
        <end position="169"/>
    </location>
</feature>
<gene>
    <name evidence="2" type="primary">Acey_s0097.g2962</name>
    <name evidence="2" type="synonym">ASP-s0097.g2962</name>
    <name evidence="2" type="ORF">Y032_0097g2962</name>
</gene>
<protein>
    <recommendedName>
        <fullName evidence="1">SCP domain-containing protein</fullName>
    </recommendedName>
</protein>
<dbReference type="InterPro" id="IPR035940">
    <property type="entry name" value="CAP_sf"/>
</dbReference>
<dbReference type="SUPFAM" id="SSF55797">
    <property type="entry name" value="PR-1-like"/>
    <property type="match status" value="1"/>
</dbReference>
<dbReference type="CDD" id="cd05380">
    <property type="entry name" value="CAP_euk"/>
    <property type="match status" value="1"/>
</dbReference>
<keyword evidence="3" id="KW-1185">Reference proteome</keyword>
<dbReference type="OrthoDB" id="5787439at2759"/>
<dbReference type="Pfam" id="PF00188">
    <property type="entry name" value="CAP"/>
    <property type="match status" value="1"/>
</dbReference>
<dbReference type="InterPro" id="IPR001283">
    <property type="entry name" value="CRISP-related"/>
</dbReference>
<dbReference type="Proteomes" id="UP000024635">
    <property type="component" value="Unassembled WGS sequence"/>
</dbReference>
<dbReference type="STRING" id="53326.A0A016TJS0"/>
<accession>A0A016TJS0</accession>
<comment type="caution">
    <text evidence="2">The sequence shown here is derived from an EMBL/GenBank/DDBJ whole genome shotgun (WGS) entry which is preliminary data.</text>
</comment>
<organism evidence="2 3">
    <name type="scientific">Ancylostoma ceylanicum</name>
    <dbReference type="NCBI Taxonomy" id="53326"/>
    <lineage>
        <taxon>Eukaryota</taxon>
        <taxon>Metazoa</taxon>
        <taxon>Ecdysozoa</taxon>
        <taxon>Nematoda</taxon>
        <taxon>Chromadorea</taxon>
        <taxon>Rhabditida</taxon>
        <taxon>Rhabditina</taxon>
        <taxon>Rhabditomorpha</taxon>
        <taxon>Strongyloidea</taxon>
        <taxon>Ancylostomatidae</taxon>
        <taxon>Ancylostomatinae</taxon>
        <taxon>Ancylostoma</taxon>
    </lineage>
</organism>
<dbReference type="InterPro" id="IPR014044">
    <property type="entry name" value="CAP_dom"/>
</dbReference>
<name>A0A016TJS0_9BILA</name>
<dbReference type="SMART" id="SM00198">
    <property type="entry name" value="SCP"/>
    <property type="match status" value="1"/>
</dbReference>
<sequence length="217" mass="25591">MGYSMGLSYYGVKSCGGVMTGEKWESILDYHNRMRLLIAHGREKNHTGKLPAAQNMYELSWDCDLEKKAEEIAKDEDFDLESISPRVANIAHKAHCKEHEVEYHFFFRKLMERWRNEVREYGQTDPKNLYSDDSIEHWANMAYHKNTRIGCSYHRKGQAATFVCVYDKGPQWDEPIYEIGKKCKRNEDCTTYKDSKCDMLCVAPKQVMNFNKKYRNR</sequence>
<evidence type="ECO:0000313" key="2">
    <source>
        <dbReference type="EMBL" id="EYC02833.1"/>
    </source>
</evidence>
<dbReference type="AlphaFoldDB" id="A0A016TJS0"/>
<reference evidence="3" key="1">
    <citation type="journal article" date="2015" name="Nat. Genet.">
        <title>The genome and transcriptome of the zoonotic hookworm Ancylostoma ceylanicum identify infection-specific gene families.</title>
        <authorList>
            <person name="Schwarz E.M."/>
            <person name="Hu Y."/>
            <person name="Antoshechkin I."/>
            <person name="Miller M.M."/>
            <person name="Sternberg P.W."/>
            <person name="Aroian R.V."/>
        </authorList>
    </citation>
    <scope>NUCLEOTIDE SEQUENCE</scope>
    <source>
        <strain evidence="3">HY135</strain>
    </source>
</reference>
<proteinExistence type="predicted"/>